<evidence type="ECO:0000256" key="1">
    <source>
        <dbReference type="SAM" id="MobiDB-lite"/>
    </source>
</evidence>
<feature type="compositionally biased region" description="Low complexity" evidence="1">
    <location>
        <begin position="110"/>
        <end position="124"/>
    </location>
</feature>
<gene>
    <name evidence="3" type="primary">LOC116658382</name>
</gene>
<proteinExistence type="predicted"/>
<organism evidence="2 3">
    <name type="scientific">Camelus ferus</name>
    <name type="common">Wild bactrian camel</name>
    <name type="synonym">Camelus bactrianus ferus</name>
    <dbReference type="NCBI Taxonomy" id="419612"/>
    <lineage>
        <taxon>Eukaryota</taxon>
        <taxon>Metazoa</taxon>
        <taxon>Chordata</taxon>
        <taxon>Craniata</taxon>
        <taxon>Vertebrata</taxon>
        <taxon>Euteleostomi</taxon>
        <taxon>Mammalia</taxon>
        <taxon>Eutheria</taxon>
        <taxon>Laurasiatheria</taxon>
        <taxon>Artiodactyla</taxon>
        <taxon>Tylopoda</taxon>
        <taxon>Camelidae</taxon>
        <taxon>Camelus</taxon>
    </lineage>
</organism>
<accession>A0A8B8RQB9</accession>
<feature type="compositionally biased region" description="Low complexity" evidence="1">
    <location>
        <begin position="254"/>
        <end position="276"/>
    </location>
</feature>
<feature type="region of interest" description="Disordered" evidence="1">
    <location>
        <begin position="1"/>
        <end position="29"/>
    </location>
</feature>
<feature type="region of interest" description="Disordered" evidence="1">
    <location>
        <begin position="86"/>
        <end position="124"/>
    </location>
</feature>
<feature type="region of interest" description="Disordered" evidence="1">
    <location>
        <begin position="211"/>
        <end position="321"/>
    </location>
</feature>
<feature type="compositionally biased region" description="Low complexity" evidence="1">
    <location>
        <begin position="296"/>
        <end position="309"/>
    </location>
</feature>
<dbReference type="GeneID" id="116658382"/>
<name>A0A8B8RQB9_CAMFR</name>
<reference evidence="3" key="1">
    <citation type="submission" date="2025-08" db="UniProtKB">
        <authorList>
            <consortium name="RefSeq"/>
        </authorList>
    </citation>
    <scope>IDENTIFICATION</scope>
    <source>
        <tissue evidence="3">Ear skin</tissue>
    </source>
</reference>
<dbReference type="Proteomes" id="UP000694856">
    <property type="component" value="Chromosome 20"/>
</dbReference>
<evidence type="ECO:0000313" key="2">
    <source>
        <dbReference type="Proteomes" id="UP000694856"/>
    </source>
</evidence>
<dbReference type="RefSeq" id="XP_032319399.1">
    <property type="nucleotide sequence ID" value="XM_032463508.1"/>
</dbReference>
<protein>
    <submittedName>
        <fullName evidence="3">Nascent polypeptide-associated complex subunit alpha, muscle-specific form-like</fullName>
    </submittedName>
</protein>
<feature type="compositionally biased region" description="Low complexity" evidence="1">
    <location>
        <begin position="211"/>
        <end position="221"/>
    </location>
</feature>
<evidence type="ECO:0000313" key="3">
    <source>
        <dbReference type="RefSeq" id="XP_032319399.1"/>
    </source>
</evidence>
<dbReference type="AlphaFoldDB" id="A0A8B8RQB9"/>
<keyword evidence="2" id="KW-1185">Reference proteome</keyword>
<feature type="compositionally biased region" description="Pro residues" evidence="1">
    <location>
        <begin position="277"/>
        <end position="288"/>
    </location>
</feature>
<dbReference type="KEGG" id="cfr:116658382"/>
<sequence>MRAGTTLPLSPAQGRKGQPIAGVPEGWSPNCPRRCPQENHHWQLRSIGTQTSPEPRFRPLLPAPLRRRRTLQEEQGGPAWGKLRAERRRPRPRAALDCAGLPPRPPPRAWRPASVPGAPGPTRARAPAPGLGGGRGGGGHVLGRGLHLATPRALSGLARPGWATRRAPGAWAPRTLRRKAVRCCRRGGGLQTRAGLPPRLPAQLRARRCLPPCARPPSARLPRARLPRRGGRAEGGAAARADLREGTWAPPLPAGRLPAAARPPGAPEAKPAAPLGRPAPPAAPPLPRGRPENPERGSAARPGRAAALGMLSSRGRFFGRK</sequence>